<dbReference type="PANTHER" id="PTHR42703">
    <property type="entry name" value="NADH DEHYDROGENASE"/>
    <property type="match status" value="1"/>
</dbReference>
<comment type="similarity">
    <text evidence="2">Belongs to the CPA3 antiporters (TC 2.A.63) subunit D family.</text>
</comment>
<dbReference type="InterPro" id="IPR050586">
    <property type="entry name" value="CPA3_Na-H_Antiporter_D"/>
</dbReference>
<evidence type="ECO:0000256" key="2">
    <source>
        <dbReference type="ARBA" id="ARBA00005346"/>
    </source>
</evidence>
<feature type="transmembrane region" description="Helical" evidence="8">
    <location>
        <begin position="309"/>
        <end position="329"/>
    </location>
</feature>
<dbReference type="STRING" id="871741.SAMN05192570_1919"/>
<keyword evidence="5 8" id="KW-1133">Transmembrane helix</keyword>
<evidence type="ECO:0000256" key="3">
    <source>
        <dbReference type="ARBA" id="ARBA00022475"/>
    </source>
</evidence>
<evidence type="ECO:0000259" key="9">
    <source>
        <dbReference type="Pfam" id="PF00361"/>
    </source>
</evidence>
<dbReference type="InterPro" id="IPR003918">
    <property type="entry name" value="NADH_UbQ_OxRdtase"/>
</dbReference>
<comment type="subcellular location">
    <subcellularLocation>
        <location evidence="1">Cell membrane</location>
        <topology evidence="1">Multi-pass membrane protein</topology>
    </subcellularLocation>
    <subcellularLocation>
        <location evidence="7">Membrane</location>
        <topology evidence="7">Multi-pass membrane protein</topology>
    </subcellularLocation>
</comment>
<sequence>MSAAVPYLLAAAVVMPAVMGAAILLTLRHRLRGSRLASLASCLALTAIAAALVAHASGGTIESYALGDWRAPFGIVLVLDRLSAMMLLLTAVLAFAVMIYAVATGIDRKGWHFHPLFQFQLLGLNGAFLTGDLFNLFVFFEVLLIASYGLLLHAQGAERLKVGVQYVVINLVGSTLFLVGVGLLYGVTGTLNMADLAVRVAAAPAGDQSLIAASALVLMTVFALKAAAAPLHFWLPGAYAATTGAVAALFAIMTKVGAYAIIRTGTLIFGADAGAAAFGVAPWLLPAGIATAFIGFIGLFAARSLRSMAAWSVLGSMGVLLAAVATFRVEAMGPSLYYVLHSTLAGAALFLVVDLIATRRGEQGDALTLAPRFCQAGILSGLFFLAAVGTIGLPPLSGFIGKLLILDGVRAAPAAAWIWATVLVTTLIGVLAFARAGSLIFWKSSTLEGEIPTRALRGRVMGVSAAAGLLACLALLSLLGGPVTAYADAAAAQLFDPGQYIAAVLGDKTGALR</sequence>
<accession>A0A1I6QKQ2</accession>
<evidence type="ECO:0000313" key="10">
    <source>
        <dbReference type="EMBL" id="SFS53001.1"/>
    </source>
</evidence>
<keyword evidence="11" id="KW-1185">Reference proteome</keyword>
<dbReference type="Proteomes" id="UP000198788">
    <property type="component" value="Unassembled WGS sequence"/>
</dbReference>
<keyword evidence="3" id="KW-1003">Cell membrane</keyword>
<organism evidence="10 11">
    <name type="scientific">Brevundimonas viscosa</name>
    <dbReference type="NCBI Taxonomy" id="871741"/>
    <lineage>
        <taxon>Bacteria</taxon>
        <taxon>Pseudomonadati</taxon>
        <taxon>Pseudomonadota</taxon>
        <taxon>Alphaproteobacteria</taxon>
        <taxon>Caulobacterales</taxon>
        <taxon>Caulobacteraceae</taxon>
        <taxon>Brevundimonas</taxon>
    </lineage>
</organism>
<evidence type="ECO:0000313" key="11">
    <source>
        <dbReference type="Proteomes" id="UP000198788"/>
    </source>
</evidence>
<evidence type="ECO:0000256" key="6">
    <source>
        <dbReference type="ARBA" id="ARBA00023136"/>
    </source>
</evidence>
<dbReference type="OrthoDB" id="9768329at2"/>
<dbReference type="Pfam" id="PF00361">
    <property type="entry name" value="Proton_antipo_M"/>
    <property type="match status" value="1"/>
</dbReference>
<dbReference type="PRINTS" id="PR01437">
    <property type="entry name" value="NUOXDRDTASE4"/>
</dbReference>
<feature type="transmembrane region" description="Helical" evidence="8">
    <location>
        <begin position="416"/>
        <end position="442"/>
    </location>
</feature>
<dbReference type="NCBIfam" id="NF009309">
    <property type="entry name" value="PRK12666.1"/>
    <property type="match status" value="1"/>
</dbReference>
<feature type="transmembrane region" description="Helical" evidence="8">
    <location>
        <begin position="463"/>
        <end position="487"/>
    </location>
</feature>
<keyword evidence="6 8" id="KW-0472">Membrane</keyword>
<evidence type="ECO:0000256" key="4">
    <source>
        <dbReference type="ARBA" id="ARBA00022692"/>
    </source>
</evidence>
<feature type="transmembrane region" description="Helical" evidence="8">
    <location>
        <begin position="166"/>
        <end position="188"/>
    </location>
</feature>
<keyword evidence="4 7" id="KW-0812">Transmembrane</keyword>
<feature type="transmembrane region" description="Helical" evidence="8">
    <location>
        <begin position="39"/>
        <end position="61"/>
    </location>
</feature>
<feature type="transmembrane region" description="Helical" evidence="8">
    <location>
        <begin position="6"/>
        <end position="27"/>
    </location>
</feature>
<dbReference type="PANTHER" id="PTHR42703:SF1">
    <property type="entry name" value="NA(+)_H(+) ANTIPORTER SUBUNIT D1"/>
    <property type="match status" value="1"/>
</dbReference>
<reference evidence="11" key="1">
    <citation type="submission" date="2016-10" db="EMBL/GenBank/DDBJ databases">
        <authorList>
            <person name="Varghese N."/>
            <person name="Submissions S."/>
        </authorList>
    </citation>
    <scope>NUCLEOTIDE SEQUENCE [LARGE SCALE GENOMIC DNA]</scope>
    <source>
        <strain evidence="11">CGMCC 1.10683</strain>
    </source>
</reference>
<feature type="transmembrane region" description="Helical" evidence="8">
    <location>
        <begin position="134"/>
        <end position="154"/>
    </location>
</feature>
<dbReference type="GO" id="GO:0005886">
    <property type="term" value="C:plasma membrane"/>
    <property type="evidence" value="ECO:0007669"/>
    <property type="project" value="UniProtKB-SubCell"/>
</dbReference>
<gene>
    <name evidence="10" type="ORF">SAMN05192570_1919</name>
</gene>
<dbReference type="RefSeq" id="WP_092309491.1">
    <property type="nucleotide sequence ID" value="NZ_FOZV01000003.1"/>
</dbReference>
<feature type="transmembrane region" description="Helical" evidence="8">
    <location>
        <begin position="81"/>
        <end position="103"/>
    </location>
</feature>
<dbReference type="InterPro" id="IPR001750">
    <property type="entry name" value="ND/Mrp_TM"/>
</dbReference>
<evidence type="ECO:0000256" key="5">
    <source>
        <dbReference type="ARBA" id="ARBA00022989"/>
    </source>
</evidence>
<feature type="transmembrane region" description="Helical" evidence="8">
    <location>
        <begin position="335"/>
        <end position="357"/>
    </location>
</feature>
<feature type="transmembrane region" description="Helical" evidence="8">
    <location>
        <begin position="378"/>
        <end position="396"/>
    </location>
</feature>
<dbReference type="AlphaFoldDB" id="A0A1I6QKQ2"/>
<evidence type="ECO:0000256" key="8">
    <source>
        <dbReference type="SAM" id="Phobius"/>
    </source>
</evidence>
<name>A0A1I6QKQ2_9CAUL</name>
<dbReference type="GO" id="GO:0008137">
    <property type="term" value="F:NADH dehydrogenase (ubiquinone) activity"/>
    <property type="evidence" value="ECO:0007669"/>
    <property type="project" value="InterPro"/>
</dbReference>
<protein>
    <submittedName>
        <fullName evidence="10">Multisubunit potassium/proton antiporter, PhaD subunit</fullName>
    </submittedName>
</protein>
<evidence type="ECO:0000256" key="7">
    <source>
        <dbReference type="RuleBase" id="RU000320"/>
    </source>
</evidence>
<feature type="transmembrane region" description="Helical" evidence="8">
    <location>
        <begin position="239"/>
        <end position="262"/>
    </location>
</feature>
<evidence type="ECO:0000256" key="1">
    <source>
        <dbReference type="ARBA" id="ARBA00004651"/>
    </source>
</evidence>
<proteinExistence type="inferred from homology"/>
<feature type="transmembrane region" description="Helical" evidence="8">
    <location>
        <begin position="282"/>
        <end position="302"/>
    </location>
</feature>
<feature type="transmembrane region" description="Helical" evidence="8">
    <location>
        <begin position="110"/>
        <end position="128"/>
    </location>
</feature>
<feature type="transmembrane region" description="Helical" evidence="8">
    <location>
        <begin position="208"/>
        <end position="227"/>
    </location>
</feature>
<feature type="domain" description="NADH:quinone oxidoreductase/Mrp antiporter transmembrane" evidence="9">
    <location>
        <begin position="131"/>
        <end position="428"/>
    </location>
</feature>
<dbReference type="EMBL" id="FOZV01000003">
    <property type="protein sequence ID" value="SFS53001.1"/>
    <property type="molecule type" value="Genomic_DNA"/>
</dbReference>
<dbReference type="GO" id="GO:0042773">
    <property type="term" value="P:ATP synthesis coupled electron transport"/>
    <property type="evidence" value="ECO:0007669"/>
    <property type="project" value="InterPro"/>
</dbReference>